<dbReference type="NCBIfam" id="NF038277">
    <property type="entry name" value="accessory_MacP"/>
    <property type="match status" value="1"/>
</dbReference>
<accession>A0A4U9Z920</accession>
<dbReference type="RefSeq" id="WP_007895880.1">
    <property type="nucleotide sequence ID" value="NZ_CABEHT010000001.1"/>
</dbReference>
<proteinExistence type="predicted"/>
<dbReference type="Pfam" id="PF26336">
    <property type="entry name" value="MacP_activator"/>
    <property type="match status" value="1"/>
</dbReference>
<name>A0A4U9Z920_9STRE</name>
<dbReference type="EMBL" id="CABEHT010000001">
    <property type="protein sequence ID" value="VTS18062.1"/>
    <property type="molecule type" value="Genomic_DNA"/>
</dbReference>
<gene>
    <name evidence="3" type="ORF">NCTC5385_01817</name>
    <name evidence="2" type="ORF">NCTC5386_01611</name>
</gene>
<keyword evidence="1" id="KW-0812">Transmembrane</keyword>
<organism evidence="3 4">
    <name type="scientific">Streptococcus pseudoporcinus</name>
    <dbReference type="NCBI Taxonomy" id="361101"/>
    <lineage>
        <taxon>Bacteria</taxon>
        <taxon>Bacillati</taxon>
        <taxon>Bacillota</taxon>
        <taxon>Bacilli</taxon>
        <taxon>Lactobacillales</taxon>
        <taxon>Streptococcaceae</taxon>
        <taxon>Streptococcus</taxon>
    </lineage>
</organism>
<evidence type="ECO:0000313" key="4">
    <source>
        <dbReference type="Proteomes" id="UP000304914"/>
    </source>
</evidence>
<sequence length="85" mass="9966">MGKSLLTDEIIEKANRGEYIEDDFEVDSETKVVTFSEDKEDNSDRIYKSRRIENAKRHHFQSKLNMLLIALVLLIAFLIYAIFNL</sequence>
<keyword evidence="1" id="KW-0472">Membrane</keyword>
<protein>
    <submittedName>
        <fullName evidence="3">Membrane protein</fullName>
    </submittedName>
</protein>
<reference evidence="4 5" key="1">
    <citation type="submission" date="2019-05" db="EMBL/GenBank/DDBJ databases">
        <authorList>
            <consortium name="Pathogen Informatics"/>
        </authorList>
    </citation>
    <scope>NUCLEOTIDE SEQUENCE [LARGE SCALE GENOMIC DNA]</scope>
    <source>
        <strain evidence="3 4">NCTC5385</strain>
        <strain evidence="2 5">NCTC5386</strain>
    </source>
</reference>
<feature type="transmembrane region" description="Helical" evidence="1">
    <location>
        <begin position="64"/>
        <end position="83"/>
    </location>
</feature>
<dbReference type="Proteomes" id="UP000394068">
    <property type="component" value="Unassembled WGS sequence"/>
</dbReference>
<dbReference type="InterPro" id="IPR047752">
    <property type="entry name" value="MacP"/>
</dbReference>
<evidence type="ECO:0000313" key="2">
    <source>
        <dbReference type="EMBL" id="VTS18062.1"/>
    </source>
</evidence>
<evidence type="ECO:0000313" key="3">
    <source>
        <dbReference type="EMBL" id="VTS35976.1"/>
    </source>
</evidence>
<dbReference type="Proteomes" id="UP000304914">
    <property type="component" value="Chromosome"/>
</dbReference>
<evidence type="ECO:0000256" key="1">
    <source>
        <dbReference type="SAM" id="Phobius"/>
    </source>
</evidence>
<dbReference type="EMBL" id="LR594035">
    <property type="protein sequence ID" value="VTS35976.1"/>
    <property type="molecule type" value="Genomic_DNA"/>
</dbReference>
<dbReference type="GeneID" id="58556084"/>
<keyword evidence="1" id="KW-1133">Transmembrane helix</keyword>
<dbReference type="AlphaFoldDB" id="A0A4U9Z920"/>
<dbReference type="STRING" id="873448.STRPO_0817"/>
<evidence type="ECO:0000313" key="5">
    <source>
        <dbReference type="Proteomes" id="UP000394068"/>
    </source>
</evidence>